<dbReference type="Gene3D" id="2.30.40.10">
    <property type="entry name" value="Urease, subunit C, domain 1"/>
    <property type="match status" value="1"/>
</dbReference>
<protein>
    <submittedName>
        <fullName evidence="2">Amidohydrolase</fullName>
    </submittedName>
</protein>
<name>A0A0A0BRX2_9CELL</name>
<dbReference type="InterPro" id="IPR011059">
    <property type="entry name" value="Metal-dep_hydrolase_composite"/>
</dbReference>
<keyword evidence="3" id="KW-1185">Reference proteome</keyword>
<comment type="caution">
    <text evidence="2">The sequence shown here is derived from an EMBL/GenBank/DDBJ whole genome shotgun (WGS) entry which is preliminary data.</text>
</comment>
<evidence type="ECO:0000313" key="3">
    <source>
        <dbReference type="Proteomes" id="UP000029839"/>
    </source>
</evidence>
<dbReference type="OrthoDB" id="3189065at2"/>
<proteinExistence type="predicted"/>
<organism evidence="2 3">
    <name type="scientific">Cellulomonas carbonis T26</name>
    <dbReference type="NCBI Taxonomy" id="947969"/>
    <lineage>
        <taxon>Bacteria</taxon>
        <taxon>Bacillati</taxon>
        <taxon>Actinomycetota</taxon>
        <taxon>Actinomycetes</taxon>
        <taxon>Micrococcales</taxon>
        <taxon>Cellulomonadaceae</taxon>
        <taxon>Cellulomonas</taxon>
    </lineage>
</organism>
<dbReference type="Pfam" id="PF01979">
    <property type="entry name" value="Amidohydro_1"/>
    <property type="match status" value="1"/>
</dbReference>
<dbReference type="Proteomes" id="UP000029839">
    <property type="component" value="Unassembled WGS sequence"/>
</dbReference>
<dbReference type="AlphaFoldDB" id="A0A0A0BRX2"/>
<dbReference type="InterPro" id="IPR032466">
    <property type="entry name" value="Metal_Hydrolase"/>
</dbReference>
<accession>A0A0A0BRX2</accession>
<dbReference type="RefSeq" id="WP_052426352.1">
    <property type="nucleotide sequence ID" value="NZ_AXCY01000072.1"/>
</dbReference>
<gene>
    <name evidence="2" type="ORF">N868_17860</name>
</gene>
<reference evidence="2 3" key="2">
    <citation type="journal article" date="2015" name="Stand. Genomic Sci.">
        <title>Draft genome sequence of Cellulomonas carbonis T26(T) and comparative analysis of six Cellulomonas genomes.</title>
        <authorList>
            <person name="Zhuang W."/>
            <person name="Zhang S."/>
            <person name="Xia X."/>
            <person name="Wang G."/>
        </authorList>
    </citation>
    <scope>NUCLEOTIDE SEQUENCE [LARGE SCALE GENOMIC DNA]</scope>
    <source>
        <strain evidence="2 3">T26</strain>
    </source>
</reference>
<evidence type="ECO:0000313" key="2">
    <source>
        <dbReference type="EMBL" id="KGM09884.1"/>
    </source>
</evidence>
<dbReference type="EMBL" id="AXCY01000072">
    <property type="protein sequence ID" value="KGM09884.1"/>
    <property type="molecule type" value="Genomic_DNA"/>
</dbReference>
<dbReference type="InterPro" id="IPR006680">
    <property type="entry name" value="Amidohydro-rel"/>
</dbReference>
<sequence>MSDAAPAGPPVPPVLEVRGRVLLDEDQETDRLWVVDGRVTLAPPRGRRSADVGVLEGWAVPGLVDVHCHIGLGPDGPVDEATAEQQARTDRDAGTLLVRDAGSPSDTRWVDARPDLPRVIRAGRHLARPRRYLRHYGRELDDVAQLPSAVAEEAARGDGWVKVVADWIDRDLGPDADLTPLWPDDVLADAVAAAHDAGARVTAHTFSTEALPGLLAAGVDCLEHGTGLTPDLVDEVAARGVPVVPTLVQVANFEGFAQQAGDRFPRFAERMRRMHARRYEHVRDLHDAGVLLLLGSDAGGTIAHGRLADEAHEMVLAGVPAADVVASASWRARRFLGAACLGEGAPADLVVYPADPRSDIGVLRAPRAVVLRGRVVAPAGAATA</sequence>
<evidence type="ECO:0000259" key="1">
    <source>
        <dbReference type="Pfam" id="PF01979"/>
    </source>
</evidence>
<reference evidence="2 3" key="1">
    <citation type="submission" date="2013-08" db="EMBL/GenBank/DDBJ databases">
        <title>Genome sequencing of Cellulomonas carbonis T26.</title>
        <authorList>
            <person name="Chen F."/>
            <person name="Li Y."/>
            <person name="Wang G."/>
        </authorList>
    </citation>
    <scope>NUCLEOTIDE SEQUENCE [LARGE SCALE GENOMIC DNA]</scope>
    <source>
        <strain evidence="2 3">T26</strain>
    </source>
</reference>
<dbReference type="PANTHER" id="PTHR43135:SF4">
    <property type="entry name" value="AMIDOHYDROLASE-RELATED DOMAIN-CONTAINING PROTEIN"/>
    <property type="match status" value="1"/>
</dbReference>
<dbReference type="PANTHER" id="PTHR43135">
    <property type="entry name" value="ALPHA-D-RIBOSE 1-METHYLPHOSPHONATE 5-TRIPHOSPHATE DIPHOSPHATASE"/>
    <property type="match status" value="1"/>
</dbReference>
<dbReference type="Gene3D" id="3.20.20.140">
    <property type="entry name" value="Metal-dependent hydrolases"/>
    <property type="match status" value="1"/>
</dbReference>
<keyword evidence="2" id="KW-0378">Hydrolase</keyword>
<dbReference type="SUPFAM" id="SSF51556">
    <property type="entry name" value="Metallo-dependent hydrolases"/>
    <property type="match status" value="1"/>
</dbReference>
<dbReference type="GO" id="GO:0016810">
    <property type="term" value="F:hydrolase activity, acting on carbon-nitrogen (but not peptide) bonds"/>
    <property type="evidence" value="ECO:0007669"/>
    <property type="project" value="InterPro"/>
</dbReference>
<dbReference type="InterPro" id="IPR051781">
    <property type="entry name" value="Metallo-dep_Hydrolase"/>
</dbReference>
<feature type="domain" description="Amidohydrolase-related" evidence="1">
    <location>
        <begin position="59"/>
        <end position="375"/>
    </location>
</feature>